<dbReference type="Proteomes" id="UP001189429">
    <property type="component" value="Unassembled WGS sequence"/>
</dbReference>
<reference evidence="1" key="1">
    <citation type="submission" date="2023-10" db="EMBL/GenBank/DDBJ databases">
        <authorList>
            <person name="Chen Y."/>
            <person name="Shah S."/>
            <person name="Dougan E. K."/>
            <person name="Thang M."/>
            <person name="Chan C."/>
        </authorList>
    </citation>
    <scope>NUCLEOTIDE SEQUENCE [LARGE SCALE GENOMIC DNA]</scope>
</reference>
<sequence>DPEHLLCLNHIRENQPTMDMLQDYFHRRQFRGTLEQTVGHTLDFEKEELQAGFRADPASKCSIPILAKTGLVMRLARNLDKTRGFVNGAVAELNKQWFLPCCYGYATTIWKAQGASIDSGVLWFNNKRFAAVRGYAYVGVSRFRSKAGLFLFGKLRRSDFPPVDGQGGEEQ</sequence>
<protein>
    <submittedName>
        <fullName evidence="1">Uncharacterized protein</fullName>
    </submittedName>
</protein>
<gene>
    <name evidence="1" type="ORF">PCOR1329_LOCUS67902</name>
</gene>
<dbReference type="EMBL" id="CAUYUJ010018826">
    <property type="protein sequence ID" value="CAK0886600.1"/>
    <property type="molecule type" value="Genomic_DNA"/>
</dbReference>
<dbReference type="InterPro" id="IPR027417">
    <property type="entry name" value="P-loop_NTPase"/>
</dbReference>
<keyword evidence="2" id="KW-1185">Reference proteome</keyword>
<name>A0ABN9WJA8_9DINO</name>
<evidence type="ECO:0000313" key="2">
    <source>
        <dbReference type="Proteomes" id="UP001189429"/>
    </source>
</evidence>
<feature type="non-terminal residue" evidence="1">
    <location>
        <position position="1"/>
    </location>
</feature>
<comment type="caution">
    <text evidence="1">The sequence shown here is derived from an EMBL/GenBank/DDBJ whole genome shotgun (WGS) entry which is preliminary data.</text>
</comment>
<dbReference type="SUPFAM" id="SSF52540">
    <property type="entry name" value="P-loop containing nucleoside triphosphate hydrolases"/>
    <property type="match status" value="1"/>
</dbReference>
<organism evidence="1 2">
    <name type="scientific">Prorocentrum cordatum</name>
    <dbReference type="NCBI Taxonomy" id="2364126"/>
    <lineage>
        <taxon>Eukaryota</taxon>
        <taxon>Sar</taxon>
        <taxon>Alveolata</taxon>
        <taxon>Dinophyceae</taxon>
        <taxon>Prorocentrales</taxon>
        <taxon>Prorocentraceae</taxon>
        <taxon>Prorocentrum</taxon>
    </lineage>
</organism>
<dbReference type="CDD" id="cd18809">
    <property type="entry name" value="SF1_C_RecD"/>
    <property type="match status" value="1"/>
</dbReference>
<accession>A0ABN9WJA8</accession>
<evidence type="ECO:0000313" key="1">
    <source>
        <dbReference type="EMBL" id="CAK0886600.1"/>
    </source>
</evidence>
<proteinExistence type="predicted"/>
<feature type="non-terminal residue" evidence="1">
    <location>
        <position position="171"/>
    </location>
</feature>